<evidence type="ECO:0000313" key="1">
    <source>
        <dbReference type="EMBL" id="GAG68626.1"/>
    </source>
</evidence>
<proteinExistence type="predicted"/>
<comment type="caution">
    <text evidence="1">The sequence shown here is derived from an EMBL/GenBank/DDBJ whole genome shotgun (WGS) entry which is preliminary data.</text>
</comment>
<sequence>MVLKIYYRGYILIRLKKIGTEWEVVKRLTNLKSNNPNEDWEVTYTTPVYGGWDLVAECKFTKLQELDKITAYIRVDDDLSSWIEETTILVSSKPDYPK</sequence>
<gene>
    <name evidence="1" type="ORF">S01H4_08303</name>
</gene>
<protein>
    <recommendedName>
        <fullName evidence="2">Transcription regulator AsnC/Lrp ligand binding domain-containing protein</fullName>
    </recommendedName>
</protein>
<organism evidence="1">
    <name type="scientific">marine sediment metagenome</name>
    <dbReference type="NCBI Taxonomy" id="412755"/>
    <lineage>
        <taxon>unclassified sequences</taxon>
        <taxon>metagenomes</taxon>
        <taxon>ecological metagenomes</taxon>
    </lineage>
</organism>
<dbReference type="EMBL" id="BART01002831">
    <property type="protein sequence ID" value="GAG68626.1"/>
    <property type="molecule type" value="Genomic_DNA"/>
</dbReference>
<reference evidence="1" key="1">
    <citation type="journal article" date="2014" name="Front. Microbiol.">
        <title>High frequency of phylogenetically diverse reductive dehalogenase-homologous genes in deep subseafloor sedimentary metagenomes.</title>
        <authorList>
            <person name="Kawai M."/>
            <person name="Futagami T."/>
            <person name="Toyoda A."/>
            <person name="Takaki Y."/>
            <person name="Nishi S."/>
            <person name="Hori S."/>
            <person name="Arai W."/>
            <person name="Tsubouchi T."/>
            <person name="Morono Y."/>
            <person name="Uchiyama I."/>
            <person name="Ito T."/>
            <person name="Fujiyama A."/>
            <person name="Inagaki F."/>
            <person name="Takami H."/>
        </authorList>
    </citation>
    <scope>NUCLEOTIDE SEQUENCE</scope>
    <source>
        <strain evidence="1">Expedition CK06-06</strain>
    </source>
</reference>
<evidence type="ECO:0008006" key="2">
    <source>
        <dbReference type="Google" id="ProtNLM"/>
    </source>
</evidence>
<name>X1B9H4_9ZZZZ</name>
<dbReference type="Gene3D" id="3.30.70.920">
    <property type="match status" value="1"/>
</dbReference>
<accession>X1B9H4</accession>
<dbReference type="AlphaFoldDB" id="X1B9H4"/>